<dbReference type="GeneID" id="63765456"/>
<comment type="similarity">
    <text evidence="2">Belongs to the major facilitator superfamily. Monocarboxylate porter (TC 2.A.1.13) family.</text>
</comment>
<evidence type="ECO:0000259" key="5">
    <source>
        <dbReference type="PROSITE" id="PS50850"/>
    </source>
</evidence>
<dbReference type="Gene3D" id="1.20.1250.20">
    <property type="entry name" value="MFS general substrate transporter like domains"/>
    <property type="match status" value="2"/>
</dbReference>
<evidence type="ECO:0000256" key="1">
    <source>
        <dbReference type="ARBA" id="ARBA00004141"/>
    </source>
</evidence>
<keyword evidence="4" id="KW-0472">Membrane</keyword>
<evidence type="ECO:0000313" key="6">
    <source>
        <dbReference type="EMBL" id="OJJ60080.1"/>
    </source>
</evidence>
<dbReference type="PANTHER" id="PTHR11360">
    <property type="entry name" value="MONOCARBOXYLATE TRANSPORTER"/>
    <property type="match status" value="1"/>
</dbReference>
<feature type="transmembrane region" description="Helical" evidence="4">
    <location>
        <begin position="112"/>
        <end position="129"/>
    </location>
</feature>
<evidence type="ECO:0000256" key="4">
    <source>
        <dbReference type="SAM" id="Phobius"/>
    </source>
</evidence>
<feature type="transmembrane region" description="Helical" evidence="4">
    <location>
        <begin position="399"/>
        <end position="419"/>
    </location>
</feature>
<keyword evidence="7" id="KW-1185">Reference proteome</keyword>
<name>A0A1L9TKY5_9EURO</name>
<dbReference type="InterPro" id="IPR036259">
    <property type="entry name" value="MFS_trans_sf"/>
</dbReference>
<evidence type="ECO:0000256" key="3">
    <source>
        <dbReference type="SAM" id="MobiDB-lite"/>
    </source>
</evidence>
<feature type="transmembrane region" description="Helical" evidence="4">
    <location>
        <begin position="279"/>
        <end position="300"/>
    </location>
</feature>
<dbReference type="GO" id="GO:0022857">
    <property type="term" value="F:transmembrane transporter activity"/>
    <property type="evidence" value="ECO:0007669"/>
    <property type="project" value="InterPro"/>
</dbReference>
<feature type="transmembrane region" description="Helical" evidence="4">
    <location>
        <begin position="367"/>
        <end position="387"/>
    </location>
</feature>
<feature type="transmembrane region" description="Helical" evidence="4">
    <location>
        <begin position="135"/>
        <end position="157"/>
    </location>
</feature>
<feature type="transmembrane region" description="Helical" evidence="4">
    <location>
        <begin position="242"/>
        <end position="259"/>
    </location>
</feature>
<dbReference type="Proteomes" id="UP000184356">
    <property type="component" value="Unassembled WGS sequence"/>
</dbReference>
<dbReference type="VEuPathDB" id="FungiDB:ASPSYDRAFT_57539"/>
<dbReference type="AlphaFoldDB" id="A0A1L9TKY5"/>
<feature type="transmembrane region" description="Helical" evidence="4">
    <location>
        <begin position="307"/>
        <end position="327"/>
    </location>
</feature>
<accession>A0A1L9TKY5</accession>
<feature type="transmembrane region" description="Helical" evidence="4">
    <location>
        <begin position="40"/>
        <end position="62"/>
    </location>
</feature>
<dbReference type="InterPro" id="IPR011701">
    <property type="entry name" value="MFS"/>
</dbReference>
<sequence length="431" mass="45823">MSNKPPADMPESSQSLPEKDPPEVTINDEPRAPEYPDGGVRAWGVAVGTAGIMFSTLGYVNSWGVYQAYYHTHQLHDETSSAISWIGSLQSFFLFGSSLVGGPLFDRYGAKVIYPPALVFVFTIFMTSLCKEYYQFMLAQGVLGGVSQGLIMSPAMAATPQYFNKKRGTAMGIAVAGSSIGGVILPIALNRMLTKTSLGFGWSVRIEAFLILGVLAVSCPLIRARVPPRKSNFLLPRAFKELNYTSLIIGAWFTFLGLYPPLFYLPSYGIAQGMNPTLAFYLSAILNAASFPGRIVPAVLSDKFGRLNTFAAAGITTGVLTLCWQRVEGNAGVIVFTALFGFFSGAIISGGTVALTSCTKDAKNVGTYMGMGMACISISGLIGPPISGALNDTKLGYDAISIFAGLASLIGGLFVFFAVKPLSGLTLLSWG</sequence>
<feature type="region of interest" description="Disordered" evidence="3">
    <location>
        <begin position="1"/>
        <end position="35"/>
    </location>
</feature>
<keyword evidence="4" id="KW-0812">Transmembrane</keyword>
<dbReference type="InterPro" id="IPR050327">
    <property type="entry name" value="Proton-linked_MCT"/>
</dbReference>
<organism evidence="6 7">
    <name type="scientific">Aspergillus sydowii CBS 593.65</name>
    <dbReference type="NCBI Taxonomy" id="1036612"/>
    <lineage>
        <taxon>Eukaryota</taxon>
        <taxon>Fungi</taxon>
        <taxon>Dikarya</taxon>
        <taxon>Ascomycota</taxon>
        <taxon>Pezizomycotina</taxon>
        <taxon>Eurotiomycetes</taxon>
        <taxon>Eurotiomycetidae</taxon>
        <taxon>Eurotiales</taxon>
        <taxon>Aspergillaceae</taxon>
        <taxon>Aspergillus</taxon>
        <taxon>Aspergillus subgen. Nidulantes</taxon>
    </lineage>
</organism>
<reference evidence="7" key="1">
    <citation type="journal article" date="2017" name="Genome Biol.">
        <title>Comparative genomics reveals high biological diversity and specific adaptations in the industrially and medically important fungal genus Aspergillus.</title>
        <authorList>
            <person name="de Vries R.P."/>
            <person name="Riley R."/>
            <person name="Wiebenga A."/>
            <person name="Aguilar-Osorio G."/>
            <person name="Amillis S."/>
            <person name="Uchima C.A."/>
            <person name="Anderluh G."/>
            <person name="Asadollahi M."/>
            <person name="Askin M."/>
            <person name="Barry K."/>
            <person name="Battaglia E."/>
            <person name="Bayram O."/>
            <person name="Benocci T."/>
            <person name="Braus-Stromeyer S.A."/>
            <person name="Caldana C."/>
            <person name="Canovas D."/>
            <person name="Cerqueira G.C."/>
            <person name="Chen F."/>
            <person name="Chen W."/>
            <person name="Choi C."/>
            <person name="Clum A."/>
            <person name="Dos Santos R.A."/>
            <person name="Damasio A.R."/>
            <person name="Diallinas G."/>
            <person name="Emri T."/>
            <person name="Fekete E."/>
            <person name="Flipphi M."/>
            <person name="Freyberg S."/>
            <person name="Gallo A."/>
            <person name="Gournas C."/>
            <person name="Habgood R."/>
            <person name="Hainaut M."/>
            <person name="Harispe M.L."/>
            <person name="Henrissat B."/>
            <person name="Hilden K.S."/>
            <person name="Hope R."/>
            <person name="Hossain A."/>
            <person name="Karabika E."/>
            <person name="Karaffa L."/>
            <person name="Karanyi Z."/>
            <person name="Krasevec N."/>
            <person name="Kuo A."/>
            <person name="Kusch H."/>
            <person name="LaButti K."/>
            <person name="Lagendijk E.L."/>
            <person name="Lapidus A."/>
            <person name="Levasseur A."/>
            <person name="Lindquist E."/>
            <person name="Lipzen A."/>
            <person name="Logrieco A.F."/>
            <person name="MacCabe A."/>
            <person name="Maekelae M.R."/>
            <person name="Malavazi I."/>
            <person name="Melin P."/>
            <person name="Meyer V."/>
            <person name="Mielnichuk N."/>
            <person name="Miskei M."/>
            <person name="Molnar A.P."/>
            <person name="Mule G."/>
            <person name="Ngan C.Y."/>
            <person name="Orejas M."/>
            <person name="Orosz E."/>
            <person name="Ouedraogo J.P."/>
            <person name="Overkamp K.M."/>
            <person name="Park H.-S."/>
            <person name="Perrone G."/>
            <person name="Piumi F."/>
            <person name="Punt P.J."/>
            <person name="Ram A.F."/>
            <person name="Ramon A."/>
            <person name="Rauscher S."/>
            <person name="Record E."/>
            <person name="Riano-Pachon D.M."/>
            <person name="Robert V."/>
            <person name="Roehrig J."/>
            <person name="Ruller R."/>
            <person name="Salamov A."/>
            <person name="Salih N.S."/>
            <person name="Samson R.A."/>
            <person name="Sandor E."/>
            <person name="Sanguinetti M."/>
            <person name="Schuetze T."/>
            <person name="Sepcic K."/>
            <person name="Shelest E."/>
            <person name="Sherlock G."/>
            <person name="Sophianopoulou V."/>
            <person name="Squina F.M."/>
            <person name="Sun H."/>
            <person name="Susca A."/>
            <person name="Todd R.B."/>
            <person name="Tsang A."/>
            <person name="Unkles S.E."/>
            <person name="van de Wiele N."/>
            <person name="van Rossen-Uffink D."/>
            <person name="Oliveira J.V."/>
            <person name="Vesth T.C."/>
            <person name="Visser J."/>
            <person name="Yu J.-H."/>
            <person name="Zhou M."/>
            <person name="Andersen M.R."/>
            <person name="Archer D.B."/>
            <person name="Baker S.E."/>
            <person name="Benoit I."/>
            <person name="Brakhage A.A."/>
            <person name="Braus G.H."/>
            <person name="Fischer R."/>
            <person name="Frisvad J.C."/>
            <person name="Goldman G.H."/>
            <person name="Houbraken J."/>
            <person name="Oakley B."/>
            <person name="Pocsi I."/>
            <person name="Scazzocchio C."/>
            <person name="Seiboth B."/>
            <person name="vanKuyk P.A."/>
            <person name="Wortman J."/>
            <person name="Dyer P.S."/>
            <person name="Grigoriev I.V."/>
        </authorList>
    </citation>
    <scope>NUCLEOTIDE SEQUENCE [LARGE SCALE GENOMIC DNA]</scope>
    <source>
        <strain evidence="7">CBS 593.65</strain>
    </source>
</reference>
<dbReference type="CDD" id="cd17352">
    <property type="entry name" value="MFS_MCT_SLC16"/>
    <property type="match status" value="1"/>
</dbReference>
<dbReference type="OrthoDB" id="6499973at2759"/>
<feature type="domain" description="Major facilitator superfamily (MFS) profile" evidence="5">
    <location>
        <begin position="44"/>
        <end position="423"/>
    </location>
</feature>
<dbReference type="InterPro" id="IPR020846">
    <property type="entry name" value="MFS_dom"/>
</dbReference>
<dbReference type="PROSITE" id="PS50850">
    <property type="entry name" value="MFS"/>
    <property type="match status" value="1"/>
</dbReference>
<feature type="transmembrane region" description="Helical" evidence="4">
    <location>
        <begin position="200"/>
        <end position="222"/>
    </location>
</feature>
<feature type="transmembrane region" description="Helical" evidence="4">
    <location>
        <begin position="82"/>
        <end position="105"/>
    </location>
</feature>
<keyword evidence="4" id="KW-1133">Transmembrane helix</keyword>
<dbReference type="Pfam" id="PF07690">
    <property type="entry name" value="MFS_1"/>
    <property type="match status" value="1"/>
</dbReference>
<evidence type="ECO:0000256" key="2">
    <source>
        <dbReference type="ARBA" id="ARBA00006727"/>
    </source>
</evidence>
<dbReference type="SUPFAM" id="SSF103473">
    <property type="entry name" value="MFS general substrate transporter"/>
    <property type="match status" value="1"/>
</dbReference>
<dbReference type="STRING" id="1036612.A0A1L9TKY5"/>
<dbReference type="GO" id="GO:0016020">
    <property type="term" value="C:membrane"/>
    <property type="evidence" value="ECO:0007669"/>
    <property type="project" value="UniProtKB-SubCell"/>
</dbReference>
<proteinExistence type="inferred from homology"/>
<feature type="transmembrane region" description="Helical" evidence="4">
    <location>
        <begin position="169"/>
        <end position="188"/>
    </location>
</feature>
<feature type="compositionally biased region" description="Basic and acidic residues" evidence="3">
    <location>
        <begin position="17"/>
        <end position="34"/>
    </location>
</feature>
<gene>
    <name evidence="6" type="ORF">ASPSYDRAFT_57539</name>
</gene>
<dbReference type="RefSeq" id="XP_040703886.1">
    <property type="nucleotide sequence ID" value="XM_040849383.1"/>
</dbReference>
<protein>
    <recommendedName>
        <fullName evidence="5">Major facilitator superfamily (MFS) profile domain-containing protein</fullName>
    </recommendedName>
</protein>
<dbReference type="EMBL" id="KV878585">
    <property type="protein sequence ID" value="OJJ60080.1"/>
    <property type="molecule type" value="Genomic_DNA"/>
</dbReference>
<feature type="transmembrane region" description="Helical" evidence="4">
    <location>
        <begin position="333"/>
        <end position="355"/>
    </location>
</feature>
<dbReference type="PANTHER" id="PTHR11360:SF281">
    <property type="entry name" value="ASPYRIDONES EFFLUX PROTEIN APDF-RELATED"/>
    <property type="match status" value="1"/>
</dbReference>
<evidence type="ECO:0000313" key="7">
    <source>
        <dbReference type="Proteomes" id="UP000184356"/>
    </source>
</evidence>
<comment type="subcellular location">
    <subcellularLocation>
        <location evidence="1">Membrane</location>
        <topology evidence="1">Multi-pass membrane protein</topology>
    </subcellularLocation>
</comment>